<accession>A0ABQ9FY50</accession>
<evidence type="ECO:0008006" key="3">
    <source>
        <dbReference type="Google" id="ProtNLM"/>
    </source>
</evidence>
<sequence length="171" mass="20032">MKRAVKPDDYDDRVLELCDVTDHKRTKKHSSTVQLTTVVDVTNKIIWGKNCPHIKSTLQEQIKAADSVGLKINSRKIKIMKINVKKRTRSKLQIRNWNLDISKEYAAYNKLKNIWKSKLLQHLLNLRLYKSNVRSVLLCLRCVLKNRWPIIISNNDLEARKSMNIVAEVKR</sequence>
<gene>
    <name evidence="1" type="ORF">KUTeg_000635</name>
</gene>
<evidence type="ECO:0000313" key="2">
    <source>
        <dbReference type="Proteomes" id="UP001217089"/>
    </source>
</evidence>
<dbReference type="Proteomes" id="UP001217089">
    <property type="component" value="Unassembled WGS sequence"/>
</dbReference>
<protein>
    <recommendedName>
        <fullName evidence="3">Endonuclease-reverse transcriptase</fullName>
    </recommendedName>
</protein>
<keyword evidence="2" id="KW-1185">Reference proteome</keyword>
<organism evidence="1 2">
    <name type="scientific">Tegillarca granosa</name>
    <name type="common">Malaysian cockle</name>
    <name type="synonym">Anadara granosa</name>
    <dbReference type="NCBI Taxonomy" id="220873"/>
    <lineage>
        <taxon>Eukaryota</taxon>
        <taxon>Metazoa</taxon>
        <taxon>Spiralia</taxon>
        <taxon>Lophotrochozoa</taxon>
        <taxon>Mollusca</taxon>
        <taxon>Bivalvia</taxon>
        <taxon>Autobranchia</taxon>
        <taxon>Pteriomorphia</taxon>
        <taxon>Arcoida</taxon>
        <taxon>Arcoidea</taxon>
        <taxon>Arcidae</taxon>
        <taxon>Tegillarca</taxon>
    </lineage>
</organism>
<comment type="caution">
    <text evidence="1">The sequence shown here is derived from an EMBL/GenBank/DDBJ whole genome shotgun (WGS) entry which is preliminary data.</text>
</comment>
<proteinExistence type="predicted"/>
<evidence type="ECO:0000313" key="1">
    <source>
        <dbReference type="EMBL" id="KAJ8322164.1"/>
    </source>
</evidence>
<reference evidence="1 2" key="1">
    <citation type="submission" date="2022-12" db="EMBL/GenBank/DDBJ databases">
        <title>Chromosome-level genome of Tegillarca granosa.</title>
        <authorList>
            <person name="Kim J."/>
        </authorList>
    </citation>
    <scope>NUCLEOTIDE SEQUENCE [LARGE SCALE GENOMIC DNA]</scope>
    <source>
        <strain evidence="1">Teg-2019</strain>
        <tissue evidence="1">Adductor muscle</tissue>
    </source>
</reference>
<name>A0ABQ9FY50_TEGGR</name>
<dbReference type="EMBL" id="JARBDR010000018">
    <property type="protein sequence ID" value="KAJ8322164.1"/>
    <property type="molecule type" value="Genomic_DNA"/>
</dbReference>